<feature type="non-terminal residue" evidence="9">
    <location>
        <position position="1"/>
    </location>
</feature>
<gene>
    <name evidence="9" type="ORF">BB558_002422</name>
</gene>
<dbReference type="InterPro" id="IPR019775">
    <property type="entry name" value="WD40_repeat_CS"/>
</dbReference>
<evidence type="ECO:0000313" key="9">
    <source>
        <dbReference type="EMBL" id="PWA01479.1"/>
    </source>
</evidence>
<dbReference type="AlphaFoldDB" id="A0A2U1J8Y0"/>
<evidence type="ECO:0000313" key="10">
    <source>
        <dbReference type="Proteomes" id="UP000245591"/>
    </source>
</evidence>
<evidence type="ECO:0000256" key="7">
    <source>
        <dbReference type="PROSITE-ProRule" id="PRU00221"/>
    </source>
</evidence>
<dbReference type="InterPro" id="IPR002933">
    <property type="entry name" value="Peptidase_M20"/>
</dbReference>
<dbReference type="PROSITE" id="PS00758">
    <property type="entry name" value="ARGE_DAPE_CPG2_1"/>
    <property type="match status" value="1"/>
</dbReference>
<dbReference type="GO" id="GO:0008233">
    <property type="term" value="F:peptidase activity"/>
    <property type="evidence" value="ECO:0007669"/>
    <property type="project" value="UniProtKB-KW"/>
</dbReference>
<keyword evidence="5" id="KW-0677">Repeat</keyword>
<dbReference type="Gene3D" id="2.130.10.10">
    <property type="entry name" value="YVTN repeat-like/Quinoprotein amine dehydrogenase"/>
    <property type="match status" value="2"/>
</dbReference>
<dbReference type="PROSITE" id="PS50294">
    <property type="entry name" value="WD_REPEATS_REGION"/>
    <property type="match status" value="1"/>
</dbReference>
<feature type="compositionally biased region" description="Low complexity" evidence="8">
    <location>
        <begin position="112"/>
        <end position="127"/>
    </location>
</feature>
<dbReference type="PIRSF" id="PIRSF037237">
    <property type="entry name" value="Peptidase_WD_repeats_DUG2"/>
    <property type="match status" value="1"/>
</dbReference>
<dbReference type="PANTHER" id="PTHR43270">
    <property type="entry name" value="BETA-ALA-HIS DIPEPTIDASE"/>
    <property type="match status" value="1"/>
</dbReference>
<keyword evidence="10" id="KW-1185">Reference proteome</keyword>
<dbReference type="InterPro" id="IPR001680">
    <property type="entry name" value="WD40_rpt"/>
</dbReference>
<dbReference type="SUPFAM" id="SSF50978">
    <property type="entry name" value="WD40 repeat-like"/>
    <property type="match status" value="1"/>
</dbReference>
<comment type="similarity">
    <text evidence="1">Belongs to the peptidase M20A family.</text>
</comment>
<dbReference type="SMART" id="SM00320">
    <property type="entry name" value="WD40"/>
    <property type="match status" value="7"/>
</dbReference>
<sequence length="1227" mass="137787">PDQFRKRIFKKNQTPMMTSRVWCEGDLSSSLPESSEDESEYSRPPSRLQNAATDFDFEKHSVYSKFSLSDQNFGGSLKCIQEVSQQTSQKVEYDILESKFLIGKQRKDIQSNFLNNEKSSSNKEISNTPTEHPSEPYSDSVLSLAVIDNIVFSGSQSGAIYAWDRETYQLLKKMDGHSGGVMCLVLGKNDRLLFSSSVDGTVRVWDTNTLECLHKIIAGRNSGAIFSIAYHEKFETLILGCQNTTIQWFSLKNRDKISVRERMAELVLRKSTFFEGSGNPDIVVNSPAHFLSSQPKESSDFFFIDKQNTKNSNSINEQMKDIYVIFENSIIPHAHYGCVNSLLLEFIPNVDSKLLFSTSSDNTIKLWKVNENGVEFYDVIRLNGTDMSILSLAIHDGLLYTGMQGGDVLIWDLETKQPIRTLSGHSDDVLSIVSIQNFIYTSSHDGYICIWGDDFDPVSKILAHESSPVLSMAVASSSNVLVSGCGNSVIKFWLQHSEKYLVNYQPSNGISDSKSYYTSGNPTVFSKLGEKFGTQNEKINTHYMISCLDKWVSFKSISGPKEFQQECRNAARFLRDLAYSLGASEPQLLAGAPGRNPLVYFRFDANKNASDSDNAFNNNTRTILVYGHYDVVPVGDLSGWMSDPFTMKGKNGYLYGRGVTDNKGPILATLFAVYELYIANNLSTTVVFLIEGEEENSCQGLRQAVESNKRLFGIPKLIILSLSYWLGEKIPCLTYGMRGNIKIKLEVDSMRTNDVHSGVWGGASIEPLICLSNIISQLSYPNGDILIPELNSSVDPISEEDNQMMRELIKTVFEKEFDSKSTPNTNFNHQEVMKKLNDDISKDLINNSLSQTGLFSGDSNQPNRFKLPAEKDKVCDNSLLAKENAIYNQLMSRWRFPTLTVHKIKLISSTSNDDFGLIPPAAMATMSIRTVPNQSNETVIELLGIHIKSIVEKMVEDMKLNSEFMLSVEHKKQNKDDTLFYQFDIMAKYSDKISNTFFSVKLEAKDIARWWLADTSHPYYLLASDIISKEWNNSNALQPSQDKLTGTQLKIQNNKETCIDDSRNSKDSFFIKNSGNKKAVSSPSKLVSGVKDYASSNYSSKNNSLVSSPILDHSDMSSNLESLPTSKSNDFDKSDEYVNVSEFINSNKQRSNSDVLYIREGGSISAVPWLEKYFGGDCIAINFPMGQSSDNAHLPNERLRLVNLTKGRKILRDIIFKIGTQENDLKH</sequence>
<dbReference type="PROSITE" id="PS50082">
    <property type="entry name" value="WD_REPEATS_2"/>
    <property type="match status" value="3"/>
</dbReference>
<keyword evidence="3" id="KW-0645">Protease</keyword>
<dbReference type="InterPro" id="IPR036322">
    <property type="entry name" value="WD40_repeat_dom_sf"/>
</dbReference>
<dbReference type="InterPro" id="IPR015943">
    <property type="entry name" value="WD40/YVTN_repeat-like_dom_sf"/>
</dbReference>
<dbReference type="GO" id="GO:0006508">
    <property type="term" value="P:proteolysis"/>
    <property type="evidence" value="ECO:0007669"/>
    <property type="project" value="UniProtKB-KW"/>
</dbReference>
<dbReference type="GO" id="GO:0046872">
    <property type="term" value="F:metal ion binding"/>
    <property type="evidence" value="ECO:0007669"/>
    <property type="project" value="UniProtKB-KW"/>
</dbReference>
<comment type="caution">
    <text evidence="9">The sequence shown here is derived from an EMBL/GenBank/DDBJ whole genome shotgun (WGS) entry which is preliminary data.</text>
</comment>
<dbReference type="Pfam" id="PF00400">
    <property type="entry name" value="WD40"/>
    <property type="match status" value="4"/>
</dbReference>
<evidence type="ECO:0000256" key="1">
    <source>
        <dbReference type="ARBA" id="ARBA00006247"/>
    </source>
</evidence>
<feature type="repeat" description="WD" evidence="7">
    <location>
        <begin position="422"/>
        <end position="451"/>
    </location>
</feature>
<evidence type="ECO:0000256" key="6">
    <source>
        <dbReference type="ARBA" id="ARBA00022801"/>
    </source>
</evidence>
<feature type="repeat" description="WD" evidence="7">
    <location>
        <begin position="174"/>
        <end position="215"/>
    </location>
</feature>
<organism evidence="9 10">
    <name type="scientific">Smittium angustum</name>
    <dbReference type="NCBI Taxonomy" id="133377"/>
    <lineage>
        <taxon>Eukaryota</taxon>
        <taxon>Fungi</taxon>
        <taxon>Fungi incertae sedis</taxon>
        <taxon>Zoopagomycota</taxon>
        <taxon>Kickxellomycotina</taxon>
        <taxon>Harpellomycetes</taxon>
        <taxon>Harpellales</taxon>
        <taxon>Legeriomycetaceae</taxon>
        <taxon>Smittium</taxon>
    </lineage>
</organism>
<dbReference type="InterPro" id="IPR001261">
    <property type="entry name" value="ArgE/DapE_CS"/>
</dbReference>
<dbReference type="Pfam" id="PF01546">
    <property type="entry name" value="Peptidase_M20"/>
    <property type="match status" value="1"/>
</dbReference>
<dbReference type="InterPro" id="IPR051458">
    <property type="entry name" value="Cyt/Met_Dipeptidase"/>
</dbReference>
<dbReference type="InterPro" id="IPR017149">
    <property type="entry name" value="GSH_degradosome_Dug2"/>
</dbReference>
<evidence type="ECO:0000256" key="5">
    <source>
        <dbReference type="ARBA" id="ARBA00022737"/>
    </source>
</evidence>
<evidence type="ECO:0000256" key="4">
    <source>
        <dbReference type="ARBA" id="ARBA00022723"/>
    </source>
</evidence>
<feature type="region of interest" description="Disordered" evidence="8">
    <location>
        <begin position="112"/>
        <end position="136"/>
    </location>
</feature>
<dbReference type="Gene3D" id="3.30.70.360">
    <property type="match status" value="1"/>
</dbReference>
<keyword evidence="6" id="KW-0378">Hydrolase</keyword>
<protein>
    <submittedName>
        <fullName evidence="9">Uncharacterized protein</fullName>
    </submittedName>
</protein>
<dbReference type="EMBL" id="MBFU01000168">
    <property type="protein sequence ID" value="PWA01479.1"/>
    <property type="molecule type" value="Genomic_DNA"/>
</dbReference>
<accession>A0A2U1J8Y0</accession>
<dbReference type="Proteomes" id="UP000245591">
    <property type="component" value="Unassembled WGS sequence"/>
</dbReference>
<dbReference type="PANTHER" id="PTHR43270:SF8">
    <property type="entry name" value="DI- AND TRIPEPTIDASE DUG2-RELATED"/>
    <property type="match status" value="1"/>
</dbReference>
<evidence type="ECO:0000256" key="3">
    <source>
        <dbReference type="ARBA" id="ARBA00022670"/>
    </source>
</evidence>
<evidence type="ECO:0000256" key="2">
    <source>
        <dbReference type="ARBA" id="ARBA00022574"/>
    </source>
</evidence>
<dbReference type="PROSITE" id="PS00678">
    <property type="entry name" value="WD_REPEATS_1"/>
    <property type="match status" value="1"/>
</dbReference>
<dbReference type="GO" id="GO:0006751">
    <property type="term" value="P:glutathione catabolic process"/>
    <property type="evidence" value="ECO:0007669"/>
    <property type="project" value="InterPro"/>
</dbReference>
<dbReference type="SUPFAM" id="SSF53187">
    <property type="entry name" value="Zn-dependent exopeptidases"/>
    <property type="match status" value="1"/>
</dbReference>
<proteinExistence type="inferred from homology"/>
<evidence type="ECO:0000256" key="8">
    <source>
        <dbReference type="SAM" id="MobiDB-lite"/>
    </source>
</evidence>
<feature type="repeat" description="WD" evidence="7">
    <location>
        <begin position="351"/>
        <end position="370"/>
    </location>
</feature>
<dbReference type="Gene3D" id="3.40.630.10">
    <property type="entry name" value="Zn peptidases"/>
    <property type="match status" value="2"/>
</dbReference>
<keyword evidence="2 7" id="KW-0853">WD repeat</keyword>
<feature type="region of interest" description="Disordered" evidence="8">
    <location>
        <begin position="26"/>
        <end position="47"/>
    </location>
</feature>
<name>A0A2U1J8Y0_SMIAN</name>
<reference evidence="9 10" key="1">
    <citation type="journal article" date="2018" name="MBio">
        <title>Comparative Genomics Reveals the Core Gene Toolbox for the Fungus-Insect Symbiosis.</title>
        <authorList>
            <person name="Wang Y."/>
            <person name="Stata M."/>
            <person name="Wang W."/>
            <person name="Stajich J.E."/>
            <person name="White M.M."/>
            <person name="Moncalvo J.M."/>
        </authorList>
    </citation>
    <scope>NUCLEOTIDE SEQUENCE [LARGE SCALE GENOMIC DNA]</scope>
    <source>
        <strain evidence="9 10">AUS-126-30</strain>
    </source>
</reference>
<keyword evidence="4" id="KW-0479">Metal-binding</keyword>